<protein>
    <recommendedName>
        <fullName evidence="1">Metallo-beta-lactamase domain-containing protein</fullName>
    </recommendedName>
</protein>
<dbReference type="EMBL" id="UINC01028422">
    <property type="protein sequence ID" value="SVB09379.1"/>
    <property type="molecule type" value="Genomic_DNA"/>
</dbReference>
<dbReference type="Gene3D" id="3.60.15.10">
    <property type="entry name" value="Ribonuclease Z/Hydroxyacylglutathione hydrolase-like"/>
    <property type="match status" value="1"/>
</dbReference>
<dbReference type="InterPro" id="IPR036866">
    <property type="entry name" value="RibonucZ/Hydroxyglut_hydro"/>
</dbReference>
<proteinExistence type="predicted"/>
<feature type="domain" description="Metallo-beta-lactamase" evidence="1">
    <location>
        <begin position="23"/>
        <end position="210"/>
    </location>
</feature>
<dbReference type="PANTHER" id="PTHR42951">
    <property type="entry name" value="METALLO-BETA-LACTAMASE DOMAIN-CONTAINING"/>
    <property type="match status" value="1"/>
</dbReference>
<dbReference type="Pfam" id="PF00753">
    <property type="entry name" value="Lactamase_B"/>
    <property type="match status" value="1"/>
</dbReference>
<evidence type="ECO:0000313" key="2">
    <source>
        <dbReference type="EMBL" id="SVB09379.1"/>
    </source>
</evidence>
<dbReference type="SMART" id="SM00849">
    <property type="entry name" value="Lactamase_B"/>
    <property type="match status" value="1"/>
</dbReference>
<dbReference type="InterPro" id="IPR050855">
    <property type="entry name" value="NDM-1-like"/>
</dbReference>
<organism evidence="2">
    <name type="scientific">marine metagenome</name>
    <dbReference type="NCBI Taxonomy" id="408172"/>
    <lineage>
        <taxon>unclassified sequences</taxon>
        <taxon>metagenomes</taxon>
        <taxon>ecological metagenomes</taxon>
    </lineage>
</organism>
<accession>A0A382B6S1</accession>
<dbReference type="InterPro" id="IPR001279">
    <property type="entry name" value="Metallo-B-lactamas"/>
</dbReference>
<sequence length="246" mass="27850">MINPEKEIIELHDGVYARLHTGLTNAGFIIGDQEVLIIDSLRVPSFARELVEDIRTITKKPIKYVIDTHSHWDHSWGNEEFQDVTIIGHDNCYREMIDLEWNSNWRNKVVSAEAPWSKEAAAVNITPPNVTFETSMRLYFGGKEIHILYFGKAHTSGDIFIHLPKEQIIFTGDVAHARGTPFLEDGYPHEWPGTDNRLLGLKAERFVSGHGAIGTYKDLTEARDFMHALVDNLIDAKQEGLNATDA</sequence>
<evidence type="ECO:0000259" key="1">
    <source>
        <dbReference type="SMART" id="SM00849"/>
    </source>
</evidence>
<dbReference type="AlphaFoldDB" id="A0A382B6S1"/>
<reference evidence="2" key="1">
    <citation type="submission" date="2018-05" db="EMBL/GenBank/DDBJ databases">
        <authorList>
            <person name="Lanie J.A."/>
            <person name="Ng W.-L."/>
            <person name="Kazmierczak K.M."/>
            <person name="Andrzejewski T.M."/>
            <person name="Davidsen T.M."/>
            <person name="Wayne K.J."/>
            <person name="Tettelin H."/>
            <person name="Glass J.I."/>
            <person name="Rusch D."/>
            <person name="Podicherti R."/>
            <person name="Tsui H.-C.T."/>
            <person name="Winkler M.E."/>
        </authorList>
    </citation>
    <scope>NUCLEOTIDE SEQUENCE</scope>
</reference>
<name>A0A382B6S1_9ZZZZ</name>
<gene>
    <name evidence="2" type="ORF">METZ01_LOCUS162233</name>
</gene>
<dbReference type="SUPFAM" id="SSF56281">
    <property type="entry name" value="Metallo-hydrolase/oxidoreductase"/>
    <property type="match status" value="1"/>
</dbReference>
<dbReference type="CDD" id="cd16282">
    <property type="entry name" value="metallo-hydrolase-like_MBL-fold"/>
    <property type="match status" value="1"/>
</dbReference>
<feature type="non-terminal residue" evidence="2">
    <location>
        <position position="246"/>
    </location>
</feature>